<reference evidence="1 2" key="1">
    <citation type="journal article" date="2015" name="Nature">
        <title>rRNA introns, odd ribosomes, and small enigmatic genomes across a large radiation of phyla.</title>
        <authorList>
            <person name="Brown C.T."/>
            <person name="Hug L.A."/>
            <person name="Thomas B.C."/>
            <person name="Sharon I."/>
            <person name="Castelle C.J."/>
            <person name="Singh A."/>
            <person name="Wilkins M.J."/>
            <person name="Williams K.H."/>
            <person name="Banfield J.F."/>
        </authorList>
    </citation>
    <scope>NUCLEOTIDE SEQUENCE [LARGE SCALE GENOMIC DNA]</scope>
</reference>
<accession>A0A0G0T4V0</accession>
<protein>
    <recommendedName>
        <fullName evidence="3">Aspartate kinase</fullName>
    </recommendedName>
</protein>
<dbReference type="EMBL" id="LBXN01000029">
    <property type="protein sequence ID" value="KKR32882.1"/>
    <property type="molecule type" value="Genomic_DNA"/>
</dbReference>
<dbReference type="Proteomes" id="UP000034539">
    <property type="component" value="Unassembled WGS sequence"/>
</dbReference>
<name>A0A0G0T4V0_9BACT</name>
<proteinExistence type="predicted"/>
<evidence type="ECO:0000313" key="2">
    <source>
        <dbReference type="Proteomes" id="UP000034539"/>
    </source>
</evidence>
<evidence type="ECO:0000313" key="1">
    <source>
        <dbReference type="EMBL" id="KKR32882.1"/>
    </source>
</evidence>
<sequence length="214" mass="24242">MSNKASFLLRKYPLITRYARNGLVNFVALAKLIKENSKKTGESVSVAALSMDLRRYIAKQPQVSVSPFDFSKYSLQLVTRTNIHEIILNKNQENRKRCLEIVYQISKTKHFVTMVEGEKEIVVMTDHPLKDLLKKKIKNLINNYTDNLGFISVNFPIELRGVPGVYGLITSTLSDMGISIHSFHTIGGEILILVKNVDLVTTQEVLQSLLFDKS</sequence>
<gene>
    <name evidence="1" type="ORF">UT63_C0029G0007</name>
</gene>
<organism evidence="1 2">
    <name type="scientific">Candidatus Gottesmanbacteria bacterium GW2011_GWC2_39_8</name>
    <dbReference type="NCBI Taxonomy" id="1618450"/>
    <lineage>
        <taxon>Bacteria</taxon>
        <taxon>Candidatus Gottesmaniibacteriota</taxon>
    </lineage>
</organism>
<dbReference type="AlphaFoldDB" id="A0A0G0T4V0"/>
<evidence type="ECO:0008006" key="3">
    <source>
        <dbReference type="Google" id="ProtNLM"/>
    </source>
</evidence>
<comment type="caution">
    <text evidence="1">The sequence shown here is derived from an EMBL/GenBank/DDBJ whole genome shotgun (WGS) entry which is preliminary data.</text>
</comment>